<dbReference type="SMART" id="SM00856">
    <property type="entry name" value="PMEI"/>
    <property type="match status" value="1"/>
</dbReference>
<dbReference type="Gene3D" id="1.20.140.40">
    <property type="entry name" value="Invertase/pectin methylesterase inhibitor family protein"/>
    <property type="match status" value="1"/>
</dbReference>
<dbReference type="PANTHER" id="PTHR31707">
    <property type="entry name" value="PECTINESTERASE"/>
    <property type="match status" value="1"/>
</dbReference>
<gene>
    <name evidence="9" type="ORF">ACJRO7_020951</name>
</gene>
<dbReference type="FunFam" id="2.160.20.10:FF:000001">
    <property type="entry name" value="Pectinesterase"/>
    <property type="match status" value="1"/>
</dbReference>
<evidence type="ECO:0000256" key="1">
    <source>
        <dbReference type="ARBA" id="ARBA00005184"/>
    </source>
</evidence>
<comment type="similarity">
    <text evidence="2">In the N-terminal section; belongs to the PMEI family.</text>
</comment>
<dbReference type="GO" id="GO:0045490">
    <property type="term" value="P:pectin catabolic process"/>
    <property type="evidence" value="ECO:0007669"/>
    <property type="project" value="UniProtKB-UniRule"/>
</dbReference>
<dbReference type="Pfam" id="PF01095">
    <property type="entry name" value="Pectinesterase"/>
    <property type="match status" value="1"/>
</dbReference>
<sequence length="538" mass="60201">MSTSKVHPMVIFLFLSLLPNLIPAKNPNSQLQETHSRCRGTPYSDLCVSTLASFTGLASMSFPEIISGMLHQSASEVRAASTHCTVMKNHFLEKLSMLETQALDIRLELFRDILDDFDNAFSYLESSKVTIRHYYDLQSLLSGMMTNVYTCTDEFDPHTDNLNLGDSMKDRLSNISRHVSNSLFLLTKMRGVNNPSGHGIRERFPAWMSLEDGLLVQTPMNATKFDLVVAKDGSGNFTSINDSVAAAPDNSNTRFVIYIKEGDYLEYVMVSKTKTNLMFVGDGIEKTLIKGNRNYDDGWTAYWSATVAIEGDGFLAKGITFENFSGPKKAQAAAFRSRSDKSAFFQCNFLSYQDTMYVHSHRQFYRDCDIYGTIDFIFGDAAVVFQNCNLYARKPNEGQANVFTAQGREDPIGQTGMSLLGCNFAAAPDLAPVQSSFTTFLGRPWKEFSRTVIMESYIGDLVDPAGWSEFHGSAGLRTLFYGEYQNRGPGSNMSDRVKWPGYKVITSSTVANQFTVESFIQGNQWLNDTGFPYFWGLD</sequence>
<evidence type="ECO:0000256" key="2">
    <source>
        <dbReference type="ARBA" id="ARBA00006027"/>
    </source>
</evidence>
<dbReference type="CDD" id="cd15798">
    <property type="entry name" value="PMEI-like_3"/>
    <property type="match status" value="1"/>
</dbReference>
<dbReference type="GO" id="GO:0030599">
    <property type="term" value="F:pectinesterase activity"/>
    <property type="evidence" value="ECO:0007669"/>
    <property type="project" value="UniProtKB-UniRule"/>
</dbReference>
<dbReference type="InterPro" id="IPR035513">
    <property type="entry name" value="Invertase/methylesterase_inhib"/>
</dbReference>
<keyword evidence="10" id="KW-1185">Reference proteome</keyword>
<evidence type="ECO:0000313" key="10">
    <source>
        <dbReference type="Proteomes" id="UP001634007"/>
    </source>
</evidence>
<evidence type="ECO:0000256" key="3">
    <source>
        <dbReference type="ARBA" id="ARBA00007786"/>
    </source>
</evidence>
<dbReference type="AlphaFoldDB" id="A0ABD3KIZ8"/>
<dbReference type="Gene3D" id="2.160.20.10">
    <property type="entry name" value="Single-stranded right-handed beta-helix, Pectin lyase-like"/>
    <property type="match status" value="1"/>
</dbReference>
<reference evidence="9 10" key="1">
    <citation type="submission" date="2024-11" db="EMBL/GenBank/DDBJ databases">
        <title>Chromosome-level genome assembly of Eucalyptus globulus Labill. provides insights into its genome evolution.</title>
        <authorList>
            <person name="Li X."/>
        </authorList>
    </citation>
    <scope>NUCLEOTIDE SEQUENCE [LARGE SCALE GENOMIC DNA]</scope>
    <source>
        <strain evidence="9">CL2024</strain>
        <tissue evidence="9">Fresh tender leaves</tissue>
    </source>
</reference>
<evidence type="ECO:0000313" key="9">
    <source>
        <dbReference type="EMBL" id="KAL3739618.1"/>
    </source>
</evidence>
<feature type="chain" id="PRO_5044526630" description="Pectinesterase" evidence="7">
    <location>
        <begin position="25"/>
        <end position="538"/>
    </location>
</feature>
<dbReference type="SUPFAM" id="SSF51126">
    <property type="entry name" value="Pectin lyase-like"/>
    <property type="match status" value="1"/>
</dbReference>
<protein>
    <recommendedName>
        <fullName evidence="7">Pectinesterase</fullName>
        <ecNumber evidence="7">3.1.1.11</ecNumber>
    </recommendedName>
</protein>
<evidence type="ECO:0000259" key="8">
    <source>
        <dbReference type="SMART" id="SM00856"/>
    </source>
</evidence>
<dbReference type="InterPro" id="IPR012334">
    <property type="entry name" value="Pectin_lyas_fold"/>
</dbReference>
<comment type="similarity">
    <text evidence="3">In the C-terminal section; belongs to the pectinesterase family.</text>
</comment>
<dbReference type="Proteomes" id="UP001634007">
    <property type="component" value="Unassembled WGS sequence"/>
</dbReference>
<dbReference type="GO" id="GO:0042545">
    <property type="term" value="P:cell wall modification"/>
    <property type="evidence" value="ECO:0007669"/>
    <property type="project" value="UniProtKB-UniRule"/>
</dbReference>
<feature type="active site" evidence="6">
    <location>
        <position position="375"/>
    </location>
</feature>
<dbReference type="InterPro" id="IPR000070">
    <property type="entry name" value="Pectinesterase_cat"/>
</dbReference>
<proteinExistence type="inferred from homology"/>
<evidence type="ECO:0000256" key="5">
    <source>
        <dbReference type="ARBA" id="ARBA00023085"/>
    </source>
</evidence>
<dbReference type="InterPro" id="IPR006501">
    <property type="entry name" value="Pectinesterase_inhib_dom"/>
</dbReference>
<feature type="domain" description="Pectinesterase inhibitor" evidence="8">
    <location>
        <begin position="29"/>
        <end position="185"/>
    </location>
</feature>
<dbReference type="SUPFAM" id="SSF101148">
    <property type="entry name" value="Plant invertase/pectin methylesterase inhibitor"/>
    <property type="match status" value="1"/>
</dbReference>
<dbReference type="NCBIfam" id="TIGR01614">
    <property type="entry name" value="PME_inhib"/>
    <property type="match status" value="1"/>
</dbReference>
<keyword evidence="5 7" id="KW-0063">Aspartyl esterase</keyword>
<dbReference type="PROSITE" id="PS00503">
    <property type="entry name" value="PECTINESTERASE_2"/>
    <property type="match status" value="1"/>
</dbReference>
<dbReference type="EC" id="3.1.1.11" evidence="7"/>
<evidence type="ECO:0000256" key="6">
    <source>
        <dbReference type="PROSITE-ProRule" id="PRU10040"/>
    </source>
</evidence>
<keyword evidence="7" id="KW-0732">Signal</keyword>
<evidence type="ECO:0000256" key="7">
    <source>
        <dbReference type="RuleBase" id="RU000589"/>
    </source>
</evidence>
<evidence type="ECO:0000256" key="4">
    <source>
        <dbReference type="ARBA" id="ARBA00022801"/>
    </source>
</evidence>
<comment type="catalytic activity">
    <reaction evidence="7">
        <text>[(1-&gt;4)-alpha-D-galacturonosyl methyl ester](n) + n H2O = [(1-&gt;4)-alpha-D-galacturonosyl](n) + n methanol + n H(+)</text>
        <dbReference type="Rhea" id="RHEA:22380"/>
        <dbReference type="Rhea" id="RHEA-COMP:14570"/>
        <dbReference type="Rhea" id="RHEA-COMP:14573"/>
        <dbReference type="ChEBI" id="CHEBI:15377"/>
        <dbReference type="ChEBI" id="CHEBI:15378"/>
        <dbReference type="ChEBI" id="CHEBI:17790"/>
        <dbReference type="ChEBI" id="CHEBI:140522"/>
        <dbReference type="ChEBI" id="CHEBI:140523"/>
        <dbReference type="EC" id="3.1.1.11"/>
    </reaction>
</comment>
<dbReference type="Pfam" id="PF04043">
    <property type="entry name" value="PMEI"/>
    <property type="match status" value="1"/>
</dbReference>
<name>A0ABD3KIZ8_EUCGL</name>
<comment type="pathway">
    <text evidence="1 7">Glycan metabolism; pectin degradation; 2-dehydro-3-deoxy-D-gluconate from pectin: step 1/5.</text>
</comment>
<feature type="signal peptide" evidence="7">
    <location>
        <begin position="1"/>
        <end position="24"/>
    </location>
</feature>
<organism evidence="9 10">
    <name type="scientific">Eucalyptus globulus</name>
    <name type="common">Tasmanian blue gum</name>
    <dbReference type="NCBI Taxonomy" id="34317"/>
    <lineage>
        <taxon>Eukaryota</taxon>
        <taxon>Viridiplantae</taxon>
        <taxon>Streptophyta</taxon>
        <taxon>Embryophyta</taxon>
        <taxon>Tracheophyta</taxon>
        <taxon>Spermatophyta</taxon>
        <taxon>Magnoliopsida</taxon>
        <taxon>eudicotyledons</taxon>
        <taxon>Gunneridae</taxon>
        <taxon>Pentapetalae</taxon>
        <taxon>rosids</taxon>
        <taxon>malvids</taxon>
        <taxon>Myrtales</taxon>
        <taxon>Myrtaceae</taxon>
        <taxon>Myrtoideae</taxon>
        <taxon>Eucalypteae</taxon>
        <taxon>Eucalyptus</taxon>
    </lineage>
</organism>
<dbReference type="InterPro" id="IPR011050">
    <property type="entry name" value="Pectin_lyase_fold/virulence"/>
</dbReference>
<keyword evidence="4 7" id="KW-0378">Hydrolase</keyword>
<accession>A0ABD3KIZ8</accession>
<dbReference type="EMBL" id="JBJKBG010000005">
    <property type="protein sequence ID" value="KAL3739618.1"/>
    <property type="molecule type" value="Genomic_DNA"/>
</dbReference>
<dbReference type="InterPro" id="IPR033131">
    <property type="entry name" value="Pectinesterase_Asp_AS"/>
</dbReference>
<comment type="caution">
    <text evidence="9">The sequence shown here is derived from an EMBL/GenBank/DDBJ whole genome shotgun (WGS) entry which is preliminary data.</text>
</comment>